<evidence type="ECO:0000313" key="2">
    <source>
        <dbReference type="Proteomes" id="UP000596742"/>
    </source>
</evidence>
<dbReference type="AlphaFoldDB" id="A0A8B6DGS4"/>
<protein>
    <submittedName>
        <fullName evidence="1">Uncharacterized protein</fullName>
    </submittedName>
</protein>
<dbReference type="CDD" id="cd00022">
    <property type="entry name" value="BIR"/>
    <property type="match status" value="1"/>
</dbReference>
<dbReference type="PANTHER" id="PTHR10044">
    <property type="entry name" value="INHIBITOR OF APOPTOSIS"/>
    <property type="match status" value="1"/>
</dbReference>
<dbReference type="EMBL" id="UYJE01003507">
    <property type="protein sequence ID" value="VDI19886.1"/>
    <property type="molecule type" value="Genomic_DNA"/>
</dbReference>
<dbReference type="Gene3D" id="1.10.1170.10">
    <property type="entry name" value="Inhibitor Of Apoptosis Protein (2mihbC-IAP-1), Chain A"/>
    <property type="match status" value="2"/>
</dbReference>
<sequence length="700" mass="79493">MHEVRSETRHKTSSLSSQNHRLPKLTLPTFSGDILEWQYFWESFENTIHSNHTLTDVQKFTYLQSFLAADAMNVINGLNLSSANYHKAVELLVNRFGKTHKIVNAYMKALLDLPAPSYTLDSIRIFSDKSEVYIRGLESLGQCQDTYGSLLIPVMLGKLPMSVKSNITRENGNDDWTLGNLRKAIQREISLQEASTNGSEAYDIPTANFHAVIGKTKPCILKTLDPFPDKILVVISEELCQNEIVKYAMECVLLFAINIYGNASKVFDHVITFITTGSISKENDLFPLLKTSIIYNNSAASINDLVSKIRLKIMPFCNILAKNGITGTLSLHGLSFKHLESQIFGLIISTGKLCLQIDLDEYCRYRQKHQDHKTVDVLGQKHVLRSSNTKVLIIMDNNSNRFKEAVSDISDICSSLICFTSKPVYLVCSVAGKYGSAEENCLRDIYPNAWYGCTRKKVIDIAQPRFEKYSSVRERKNSFPTDWIKNDQDQVKKLAKAGFFYPGVGLNGQCYSCSGRLTNVKYHTNPLTKHASQYPDCKFIKETLSVEEIQNAILQFNDANKKSNFASQLEKTYCTLESRMETFKAYSRNISALDVKQWAEAGFYCVALNIIQCFKCCVRLFHIQKNVNIWTIHANVSPKCQYIYEKKGNEFISVLHHSKEHSICPEQTIITIKGMYDSTQTGTEYDNTKTKPGEYLFRPY</sequence>
<keyword evidence="2" id="KW-1185">Reference proteome</keyword>
<accession>A0A8B6DGS4</accession>
<evidence type="ECO:0000313" key="1">
    <source>
        <dbReference type="EMBL" id="VDI19886.1"/>
    </source>
</evidence>
<dbReference type="Pfam" id="PF03564">
    <property type="entry name" value="DUF1759"/>
    <property type="match status" value="1"/>
</dbReference>
<dbReference type="OrthoDB" id="6147003at2759"/>
<gene>
    <name evidence="1" type="ORF">MGAL_10B049737</name>
</gene>
<dbReference type="InterPro" id="IPR001370">
    <property type="entry name" value="BIR_rpt"/>
</dbReference>
<dbReference type="GO" id="GO:0051726">
    <property type="term" value="P:regulation of cell cycle"/>
    <property type="evidence" value="ECO:0007669"/>
    <property type="project" value="TreeGrafter"/>
</dbReference>
<name>A0A8B6DGS4_MYTGA</name>
<dbReference type="GO" id="GO:0005737">
    <property type="term" value="C:cytoplasm"/>
    <property type="evidence" value="ECO:0007669"/>
    <property type="project" value="TreeGrafter"/>
</dbReference>
<comment type="caution">
    <text evidence="1">The sequence shown here is derived from an EMBL/GenBank/DDBJ whole genome shotgun (WGS) entry which is preliminary data.</text>
</comment>
<dbReference type="GO" id="GO:0005634">
    <property type="term" value="C:nucleus"/>
    <property type="evidence" value="ECO:0007669"/>
    <property type="project" value="TreeGrafter"/>
</dbReference>
<proteinExistence type="predicted"/>
<dbReference type="PROSITE" id="PS50143">
    <property type="entry name" value="BIR_REPEAT_2"/>
    <property type="match status" value="2"/>
</dbReference>
<dbReference type="InterPro" id="IPR050784">
    <property type="entry name" value="IAP"/>
</dbReference>
<dbReference type="SMART" id="SM00238">
    <property type="entry name" value="BIR"/>
    <property type="match status" value="2"/>
</dbReference>
<dbReference type="InterPro" id="IPR005312">
    <property type="entry name" value="DUF1759"/>
</dbReference>
<dbReference type="PANTHER" id="PTHR10044:SF139">
    <property type="entry name" value="DEATH-ASSOCIATED INHIBITOR OF APOPTOSIS 2"/>
    <property type="match status" value="1"/>
</dbReference>
<reference evidence="1" key="1">
    <citation type="submission" date="2018-11" db="EMBL/GenBank/DDBJ databases">
        <authorList>
            <person name="Alioto T."/>
            <person name="Alioto T."/>
        </authorList>
    </citation>
    <scope>NUCLEOTIDE SEQUENCE</scope>
</reference>
<dbReference type="Pfam" id="PF00653">
    <property type="entry name" value="BIR"/>
    <property type="match status" value="2"/>
</dbReference>
<organism evidence="1 2">
    <name type="scientific">Mytilus galloprovincialis</name>
    <name type="common">Mediterranean mussel</name>
    <dbReference type="NCBI Taxonomy" id="29158"/>
    <lineage>
        <taxon>Eukaryota</taxon>
        <taxon>Metazoa</taxon>
        <taxon>Spiralia</taxon>
        <taxon>Lophotrochozoa</taxon>
        <taxon>Mollusca</taxon>
        <taxon>Bivalvia</taxon>
        <taxon>Autobranchia</taxon>
        <taxon>Pteriomorphia</taxon>
        <taxon>Mytilida</taxon>
        <taxon>Mytiloidea</taxon>
        <taxon>Mytilidae</taxon>
        <taxon>Mytilinae</taxon>
        <taxon>Mytilus</taxon>
    </lineage>
</organism>
<dbReference type="SUPFAM" id="SSF57924">
    <property type="entry name" value="Inhibitor of apoptosis (IAP) repeat"/>
    <property type="match status" value="2"/>
</dbReference>
<dbReference type="Proteomes" id="UP000596742">
    <property type="component" value="Unassembled WGS sequence"/>
</dbReference>